<organism evidence="2 3">
    <name type="scientific">Oceanobacillus indicireducens</name>
    <dbReference type="NCBI Taxonomy" id="1004261"/>
    <lineage>
        <taxon>Bacteria</taxon>
        <taxon>Bacillati</taxon>
        <taxon>Bacillota</taxon>
        <taxon>Bacilli</taxon>
        <taxon>Bacillales</taxon>
        <taxon>Bacillaceae</taxon>
        <taxon>Oceanobacillus</taxon>
    </lineage>
</organism>
<reference evidence="2" key="2">
    <citation type="submission" date="2020-09" db="EMBL/GenBank/DDBJ databases">
        <authorList>
            <person name="Sun Q."/>
            <person name="Ohkuma M."/>
        </authorList>
    </citation>
    <scope>NUCLEOTIDE SEQUENCE</scope>
    <source>
        <strain evidence="2">JCM 17251</strain>
    </source>
</reference>
<dbReference type="AlphaFoldDB" id="A0A918D0P7"/>
<accession>A0A918D0P7</accession>
<sequence>MMNNISANEYRRLKNKVLICDFISIPITISFTIYLYGSLLDGELRRVNELLLLIPVTLITVTIMWFLTSTDKQVKREKNKETRKKNKSKKRIAVEYSLIVLVFFLLIVYAIKR</sequence>
<feature type="transmembrane region" description="Helical" evidence="1">
    <location>
        <begin position="92"/>
        <end position="111"/>
    </location>
</feature>
<evidence type="ECO:0000313" key="3">
    <source>
        <dbReference type="Proteomes" id="UP000624041"/>
    </source>
</evidence>
<keyword evidence="3" id="KW-1185">Reference proteome</keyword>
<dbReference type="EMBL" id="BMOS01000008">
    <property type="protein sequence ID" value="GGN55904.1"/>
    <property type="molecule type" value="Genomic_DNA"/>
</dbReference>
<feature type="transmembrane region" description="Helical" evidence="1">
    <location>
        <begin position="18"/>
        <end position="38"/>
    </location>
</feature>
<dbReference type="Proteomes" id="UP000624041">
    <property type="component" value="Unassembled WGS sequence"/>
</dbReference>
<keyword evidence="1" id="KW-0472">Membrane</keyword>
<proteinExistence type="predicted"/>
<evidence type="ECO:0000313" key="2">
    <source>
        <dbReference type="EMBL" id="GGN55904.1"/>
    </source>
</evidence>
<reference evidence="2" key="1">
    <citation type="journal article" date="2014" name="Int. J. Syst. Evol. Microbiol.">
        <title>Complete genome sequence of Corynebacterium casei LMG S-19264T (=DSM 44701T), isolated from a smear-ripened cheese.</title>
        <authorList>
            <consortium name="US DOE Joint Genome Institute (JGI-PGF)"/>
            <person name="Walter F."/>
            <person name="Albersmeier A."/>
            <person name="Kalinowski J."/>
            <person name="Ruckert C."/>
        </authorList>
    </citation>
    <scope>NUCLEOTIDE SEQUENCE</scope>
    <source>
        <strain evidence="2">JCM 17251</strain>
    </source>
</reference>
<protein>
    <submittedName>
        <fullName evidence="2">Uncharacterized protein</fullName>
    </submittedName>
</protein>
<name>A0A918D0P7_9BACI</name>
<keyword evidence="1" id="KW-0812">Transmembrane</keyword>
<evidence type="ECO:0000256" key="1">
    <source>
        <dbReference type="SAM" id="Phobius"/>
    </source>
</evidence>
<keyword evidence="1" id="KW-1133">Transmembrane helix</keyword>
<gene>
    <name evidence="2" type="ORF">GCM10007971_15170</name>
</gene>
<comment type="caution">
    <text evidence="2">The sequence shown here is derived from an EMBL/GenBank/DDBJ whole genome shotgun (WGS) entry which is preliminary data.</text>
</comment>
<feature type="transmembrane region" description="Helical" evidence="1">
    <location>
        <begin position="50"/>
        <end position="71"/>
    </location>
</feature>
<dbReference type="RefSeq" id="WP_188856680.1">
    <property type="nucleotide sequence ID" value="NZ_BMOS01000008.1"/>
</dbReference>